<evidence type="ECO:0000256" key="3">
    <source>
        <dbReference type="SAM" id="MobiDB-lite"/>
    </source>
</evidence>
<proteinExistence type="inferred from homology"/>
<evidence type="ECO:0000313" key="6">
    <source>
        <dbReference type="EMBL" id="MBB6033428.1"/>
    </source>
</evidence>
<dbReference type="InterPro" id="IPR001867">
    <property type="entry name" value="OmpR/PhoB-type_DNA-bd"/>
</dbReference>
<dbReference type="SMART" id="SM01043">
    <property type="entry name" value="BTAD"/>
    <property type="match status" value="1"/>
</dbReference>
<dbReference type="GO" id="GO:0000160">
    <property type="term" value="P:phosphorelay signal transduction system"/>
    <property type="evidence" value="ECO:0007669"/>
    <property type="project" value="InterPro"/>
</dbReference>
<dbReference type="SUPFAM" id="SSF52540">
    <property type="entry name" value="P-loop containing nucleoside triphosphate hydrolases"/>
    <property type="match status" value="1"/>
</dbReference>
<evidence type="ECO:0000259" key="4">
    <source>
        <dbReference type="SMART" id="SM00862"/>
    </source>
</evidence>
<dbReference type="SUPFAM" id="SSF48452">
    <property type="entry name" value="TPR-like"/>
    <property type="match status" value="2"/>
</dbReference>
<dbReference type="InterPro" id="IPR016032">
    <property type="entry name" value="Sig_transdc_resp-reg_C-effctor"/>
</dbReference>
<dbReference type="PANTHER" id="PTHR47691">
    <property type="entry name" value="REGULATOR-RELATED"/>
    <property type="match status" value="1"/>
</dbReference>
<comment type="similarity">
    <text evidence="1">Belongs to the AfsR/DnrI/RedD regulatory family.</text>
</comment>
<accession>A0A841FHV0</accession>
<dbReference type="InterPro" id="IPR011990">
    <property type="entry name" value="TPR-like_helical_dom_sf"/>
</dbReference>
<comment type="caution">
    <text evidence="6">The sequence shown here is derived from an EMBL/GenBank/DDBJ whole genome shotgun (WGS) entry which is preliminary data.</text>
</comment>
<evidence type="ECO:0000256" key="2">
    <source>
        <dbReference type="ARBA" id="ARBA00023125"/>
    </source>
</evidence>
<reference evidence="6 7" key="1">
    <citation type="submission" date="2020-08" db="EMBL/GenBank/DDBJ databases">
        <title>Genomic Encyclopedia of Type Strains, Phase IV (KMG-IV): sequencing the most valuable type-strain genomes for metagenomic binning, comparative biology and taxonomic classification.</title>
        <authorList>
            <person name="Goeker M."/>
        </authorList>
    </citation>
    <scope>NUCLEOTIDE SEQUENCE [LARGE SCALE GENOMIC DNA]</scope>
    <source>
        <strain evidence="6 7">YIM 65646</strain>
    </source>
</reference>
<name>A0A841FHV0_9ACTN</name>
<dbReference type="SUPFAM" id="SSF46894">
    <property type="entry name" value="C-terminal effector domain of the bipartite response regulators"/>
    <property type="match status" value="1"/>
</dbReference>
<feature type="domain" description="Bacterial transcriptional activator" evidence="5">
    <location>
        <begin position="94"/>
        <end position="237"/>
    </location>
</feature>
<dbReference type="GO" id="GO:0003677">
    <property type="term" value="F:DNA binding"/>
    <property type="evidence" value="ECO:0007669"/>
    <property type="project" value="UniProtKB-KW"/>
</dbReference>
<dbReference type="InterPro" id="IPR027417">
    <property type="entry name" value="P-loop_NTPase"/>
</dbReference>
<gene>
    <name evidence="6" type="ORF">HNR73_001275</name>
</gene>
<feature type="region of interest" description="Disordered" evidence="3">
    <location>
        <begin position="1039"/>
        <end position="1063"/>
    </location>
</feature>
<evidence type="ECO:0000313" key="7">
    <source>
        <dbReference type="Proteomes" id="UP000548476"/>
    </source>
</evidence>
<dbReference type="RefSeq" id="WP_184786286.1">
    <property type="nucleotide sequence ID" value="NZ_BONT01000095.1"/>
</dbReference>
<keyword evidence="7" id="KW-1185">Reference proteome</keyword>
<dbReference type="Proteomes" id="UP000548476">
    <property type="component" value="Unassembled WGS sequence"/>
</dbReference>
<dbReference type="Gene3D" id="1.25.40.10">
    <property type="entry name" value="Tetratricopeptide repeat domain"/>
    <property type="match status" value="2"/>
</dbReference>
<sequence>MWIALLGPLEAAGDDGHAIAVSGTRLRGLLALLALDAGQWVSGDRVAGALWPGGPVAANTVQSLVSRLRGALGARGSIESGPGGYRLTVDPDDVDAHRFTRLAAQGRRALAADEHGRAAAELREALDLWRADRADALDGIADDAVARLSAARAETALDLAEAELGLGRATAVLPDLRALAEAAPLAERAQALLMRALAATGSQADALAVFDRTRHRLADELGVDPSPLLAETHRTVLRGTPAPALARRDNNLPAAITSFIGRDDDLAAIGDMLGPSRLVTLTGPGGAGKTRLAIGAAARADGDVRLVELAPVADPAEVPHAMLTALDLHDTVLTSRRAVKNSPGDPVDRMIGALRRTPTLLVLDNCEHLVDAAASVAARLLAGCPDLRVLATSREPLGLTGETLYPVAPLPYPAPGVTVAEALAFPAVRLLADRGRAARPDFAVTDASLAAVLDIVRRLDGLPLAVELAAARLRSMTPAEIAARLGERFRLLTGGDRAALPRHRTLRAVVDWSWELLGPAERELLTRMSVLAGGADLAAVEALTDDDPLDALTSLVDKSLVVHGADGRYRLLETIREYSAERLAADPETDREVHHRHCLHYLARAEADDPLLRTGEQLKALHRLTADYDNHAAAQRWAVREKDASIAVRFVAALGWYWWLRSRRAEGSQAALAALSLDGPVDPLSAALANIVCAFNSFEAGPGFGSVFGFVDRALELRAEHDLRDASPLMRLLDLLDAILHQRDTQAVVHTAHLLDDPDPWVRATAYSFHGALRVNIGDFEGSAEHLEISGRLFEEIGDRWGLSFVLAELGEISMWRGDLAAADEVFRRALAAEDEIGADPGMSQMRIRYALCRALIDPPETATARLREVLADARAVREHNNIAHAAVALAAHLRRVGDLDGAAEALDEVAGELPFCGGPPHMDALHAASVAYLRLARGAPGAGALAREAAAIAVTTGDGPIVADTAVVVGTALMSEGDARGAAEALAAAEVLRGAPDRSSPEAAALALRAAEALGEAAYAEVRAKTLARTREELMAAFGDGRPDWTPDRVGPGEVRRPGTPG</sequence>
<dbReference type="Pfam" id="PF25872">
    <property type="entry name" value="HTH_77"/>
    <property type="match status" value="1"/>
</dbReference>
<protein>
    <submittedName>
        <fullName evidence="6">Putative ATPase/DNA-binding winged helix-turn-helix (WHTH) protein</fullName>
    </submittedName>
</protein>
<feature type="domain" description="OmpR/PhoB-type" evidence="4">
    <location>
        <begin position="16"/>
        <end position="87"/>
    </location>
</feature>
<dbReference type="CDD" id="cd15831">
    <property type="entry name" value="BTAD"/>
    <property type="match status" value="1"/>
</dbReference>
<dbReference type="AlphaFoldDB" id="A0A841FHV0"/>
<organism evidence="6 7">
    <name type="scientific">Phytomonospora endophytica</name>
    <dbReference type="NCBI Taxonomy" id="714109"/>
    <lineage>
        <taxon>Bacteria</taxon>
        <taxon>Bacillati</taxon>
        <taxon>Actinomycetota</taxon>
        <taxon>Actinomycetes</taxon>
        <taxon>Micromonosporales</taxon>
        <taxon>Micromonosporaceae</taxon>
        <taxon>Phytomonospora</taxon>
    </lineage>
</organism>
<dbReference type="InterPro" id="IPR005158">
    <property type="entry name" value="BTAD"/>
</dbReference>
<evidence type="ECO:0000256" key="1">
    <source>
        <dbReference type="ARBA" id="ARBA00005820"/>
    </source>
</evidence>
<keyword evidence="2 6" id="KW-0238">DNA-binding</keyword>
<dbReference type="GO" id="GO:0006355">
    <property type="term" value="P:regulation of DNA-templated transcription"/>
    <property type="evidence" value="ECO:0007669"/>
    <property type="project" value="InterPro"/>
</dbReference>
<dbReference type="InterPro" id="IPR036388">
    <property type="entry name" value="WH-like_DNA-bd_sf"/>
</dbReference>
<dbReference type="EMBL" id="JACHGT010000002">
    <property type="protein sequence ID" value="MBB6033428.1"/>
    <property type="molecule type" value="Genomic_DNA"/>
</dbReference>
<dbReference type="PANTHER" id="PTHR47691:SF3">
    <property type="entry name" value="HTH-TYPE TRANSCRIPTIONAL REGULATOR RV0890C-RELATED"/>
    <property type="match status" value="1"/>
</dbReference>
<dbReference type="SMART" id="SM00862">
    <property type="entry name" value="Trans_reg_C"/>
    <property type="match status" value="1"/>
</dbReference>
<dbReference type="Pfam" id="PF03704">
    <property type="entry name" value="BTAD"/>
    <property type="match status" value="1"/>
</dbReference>
<evidence type="ECO:0000259" key="5">
    <source>
        <dbReference type="SMART" id="SM01043"/>
    </source>
</evidence>
<dbReference type="Gene3D" id="1.10.10.10">
    <property type="entry name" value="Winged helix-like DNA-binding domain superfamily/Winged helix DNA-binding domain"/>
    <property type="match status" value="1"/>
</dbReference>
<dbReference type="InterPro" id="IPR058852">
    <property type="entry name" value="HTH_77"/>
</dbReference>
<dbReference type="PRINTS" id="PR00364">
    <property type="entry name" value="DISEASERSIST"/>
</dbReference>